<proteinExistence type="predicted"/>
<dbReference type="OrthoDB" id="276323at2759"/>
<evidence type="ECO:0000256" key="1">
    <source>
        <dbReference type="SAM" id="MobiDB-lite"/>
    </source>
</evidence>
<feature type="region of interest" description="Disordered" evidence="1">
    <location>
        <begin position="475"/>
        <end position="494"/>
    </location>
</feature>
<dbReference type="AlphaFoldDB" id="A0A2A9NLY1"/>
<dbReference type="Proteomes" id="UP000242287">
    <property type="component" value="Unassembled WGS sequence"/>
</dbReference>
<name>A0A2A9NLY1_9AGAR</name>
<keyword evidence="3" id="KW-1185">Reference proteome</keyword>
<organism evidence="2 3">
    <name type="scientific">Amanita thiersii Skay4041</name>
    <dbReference type="NCBI Taxonomy" id="703135"/>
    <lineage>
        <taxon>Eukaryota</taxon>
        <taxon>Fungi</taxon>
        <taxon>Dikarya</taxon>
        <taxon>Basidiomycota</taxon>
        <taxon>Agaricomycotina</taxon>
        <taxon>Agaricomycetes</taxon>
        <taxon>Agaricomycetidae</taxon>
        <taxon>Agaricales</taxon>
        <taxon>Pluteineae</taxon>
        <taxon>Amanitaceae</taxon>
        <taxon>Amanita</taxon>
    </lineage>
</organism>
<evidence type="ECO:0000313" key="3">
    <source>
        <dbReference type="Proteomes" id="UP000242287"/>
    </source>
</evidence>
<reference evidence="2 3" key="1">
    <citation type="submission" date="2014-02" db="EMBL/GenBank/DDBJ databases">
        <title>Transposable element dynamics among asymbiotic and ectomycorrhizal Amanita fungi.</title>
        <authorList>
            <consortium name="DOE Joint Genome Institute"/>
            <person name="Hess J."/>
            <person name="Skrede I."/>
            <person name="Wolfe B."/>
            <person name="LaButti K."/>
            <person name="Ohm R.A."/>
            <person name="Grigoriev I.V."/>
            <person name="Pringle A."/>
        </authorList>
    </citation>
    <scope>NUCLEOTIDE SEQUENCE [LARGE SCALE GENOMIC DNA]</scope>
    <source>
        <strain evidence="2 3">SKay4041</strain>
    </source>
</reference>
<evidence type="ECO:0000313" key="2">
    <source>
        <dbReference type="EMBL" id="PFH51549.1"/>
    </source>
</evidence>
<feature type="compositionally biased region" description="Basic and acidic residues" evidence="1">
    <location>
        <begin position="484"/>
        <end position="494"/>
    </location>
</feature>
<gene>
    <name evidence="2" type="ORF">AMATHDRAFT_175176</name>
</gene>
<protein>
    <submittedName>
        <fullName evidence="2">Uncharacterized protein</fullName>
    </submittedName>
</protein>
<dbReference type="EMBL" id="KZ301987">
    <property type="protein sequence ID" value="PFH51549.1"/>
    <property type="molecule type" value="Genomic_DNA"/>
</dbReference>
<accession>A0A2A9NLY1</accession>
<sequence length="533" mass="60019">MLVNNPDKVIPPGKSLLSMLAHSRLAFDKDADTEPKSRTLHDQIREVTHRAFWDEALEVLSVPQPSVQLPRLRLLYNDLKDVLSPLLPVDHPCLQTLSSPPSPTTSPLHSSVVVLREVLLALKERCAPVRDQVIVDLLALLDGVPSPTISGTPQAMKERSYSLAQTVINVFQSTIKLSEIMKVDLNKVVMGSMSESQLRGIVASQAKSREREFILRLWSGQDKPAEQIVQEKWCIWTDQLSGGPLLDTSHTEDKWKLRLLQSLASSIPVSCSIFQWGDSTNRESLINVPSTNESPNELPPPYLFTVPTLLYIQNFIQALVITAALQSLLRMHAPMVTSLHTFNSSAHNTIALNEFVQRIWILLVNELDPESLIHHGFADVGETKIAHLADELIRTWRKITPHPMVHTEAQLRAAVEGVLRPHDPLFCLLQKRLVDAFRARLLSISNEQIQSDHKTIPEKLRTGRDVNLMMRNQPSVALSPESMEQPHRKSRSADETIPVKGFEDPVLIREINQCFSSIVTCIRWISDIWDDLV</sequence>